<organism evidence="2 3">
    <name type="scientific">Paramecium primaurelia</name>
    <dbReference type="NCBI Taxonomy" id="5886"/>
    <lineage>
        <taxon>Eukaryota</taxon>
        <taxon>Sar</taxon>
        <taxon>Alveolata</taxon>
        <taxon>Ciliophora</taxon>
        <taxon>Intramacronucleata</taxon>
        <taxon>Oligohymenophorea</taxon>
        <taxon>Peniculida</taxon>
        <taxon>Parameciidae</taxon>
        <taxon>Paramecium</taxon>
    </lineage>
</organism>
<feature type="transmembrane region" description="Helical" evidence="1">
    <location>
        <begin position="392"/>
        <end position="413"/>
    </location>
</feature>
<keyword evidence="1" id="KW-1133">Transmembrane helix</keyword>
<feature type="transmembrane region" description="Helical" evidence="1">
    <location>
        <begin position="16"/>
        <end position="37"/>
    </location>
</feature>
<evidence type="ECO:0000313" key="3">
    <source>
        <dbReference type="Proteomes" id="UP000688137"/>
    </source>
</evidence>
<keyword evidence="3" id="KW-1185">Reference proteome</keyword>
<proteinExistence type="predicted"/>
<evidence type="ECO:0000313" key="2">
    <source>
        <dbReference type="EMBL" id="CAD8069865.1"/>
    </source>
</evidence>
<protein>
    <submittedName>
        <fullName evidence="2">Uncharacterized protein</fullName>
    </submittedName>
</protein>
<comment type="caution">
    <text evidence="2">The sequence shown here is derived from an EMBL/GenBank/DDBJ whole genome shotgun (WGS) entry which is preliminary data.</text>
</comment>
<dbReference type="Proteomes" id="UP000688137">
    <property type="component" value="Unassembled WGS sequence"/>
</dbReference>
<accession>A0A8S1LV19</accession>
<dbReference type="EMBL" id="CAJJDM010000044">
    <property type="protein sequence ID" value="CAD8069865.1"/>
    <property type="molecule type" value="Genomic_DNA"/>
</dbReference>
<name>A0A8S1LV19_PARPR</name>
<dbReference type="AlphaFoldDB" id="A0A8S1LV19"/>
<sequence>MSLLTCLKRQKMENQIIFGIIAIMLISTIFIGIAFLIQNIVLFKMIEASSSTIFIRQENNSIQNLGQSIKQYFIRKHEQYIHRLNNINKLFQYYSDVELKLKKIDQLEYCLFKDDINENQIRYSAAQFCYQACGVSDHFTLPQNDKTIEIFNQTTQILNQFTISFPVTLESILSYADLSDTQFYAAYPLAYSVKGYEPKKRLWYTNHIQQMKLNPQSDFFYSPAFLVVHLQTYAISLTHTLFNSKKEKIGMAQQMIQLVDSAIQDLPYNALLINKEGQLVLNAADFQYDSKNINYIYNKTLTGFNESDWEFMQQLSKDKSNLKYCDEYENVYCLYDKLYNSTIILYTSQLKNENFTILLYTNFTLQQQVNEQMELLQKGLVEVVKRICFEHIGSIIIITVVSMLAVRMLFLPLKYLMNSIKNHILQIGNNLNREMFKILHNAKRRKGNTFSKLTFEILKFQDILNTRKTQKNPICYQIENFQYKFKHEEERKINLFLDEIYFSSADLQNDLNERKLYLLCKQLIHEQYNYQNDYQ</sequence>
<reference evidence="2" key="1">
    <citation type="submission" date="2021-01" db="EMBL/GenBank/DDBJ databases">
        <authorList>
            <consortium name="Genoscope - CEA"/>
            <person name="William W."/>
        </authorList>
    </citation>
    <scope>NUCLEOTIDE SEQUENCE</scope>
</reference>
<keyword evidence="1" id="KW-0812">Transmembrane</keyword>
<evidence type="ECO:0000256" key="1">
    <source>
        <dbReference type="SAM" id="Phobius"/>
    </source>
</evidence>
<keyword evidence="1" id="KW-0472">Membrane</keyword>
<gene>
    <name evidence="2" type="ORF">PPRIM_AZ9-3.1.T0440277</name>
</gene>
<dbReference type="OMA" id="QFTISFP"/>